<dbReference type="EMBL" id="JAWQEG010005329">
    <property type="protein sequence ID" value="KAK3858377.1"/>
    <property type="molecule type" value="Genomic_DNA"/>
</dbReference>
<protein>
    <submittedName>
        <fullName evidence="2">Uncharacterized protein</fullName>
    </submittedName>
</protein>
<evidence type="ECO:0000256" key="1">
    <source>
        <dbReference type="SAM" id="MobiDB-lite"/>
    </source>
</evidence>
<keyword evidence="3" id="KW-1185">Reference proteome</keyword>
<feature type="compositionally biased region" description="Low complexity" evidence="1">
    <location>
        <begin position="69"/>
        <end position="85"/>
    </location>
</feature>
<dbReference type="AlphaFoldDB" id="A0AAE1BYC1"/>
<organism evidence="2 3">
    <name type="scientific">Petrolisthes cinctipes</name>
    <name type="common">Flat porcelain crab</name>
    <dbReference type="NCBI Taxonomy" id="88211"/>
    <lineage>
        <taxon>Eukaryota</taxon>
        <taxon>Metazoa</taxon>
        <taxon>Ecdysozoa</taxon>
        <taxon>Arthropoda</taxon>
        <taxon>Crustacea</taxon>
        <taxon>Multicrustacea</taxon>
        <taxon>Malacostraca</taxon>
        <taxon>Eumalacostraca</taxon>
        <taxon>Eucarida</taxon>
        <taxon>Decapoda</taxon>
        <taxon>Pleocyemata</taxon>
        <taxon>Anomura</taxon>
        <taxon>Galatheoidea</taxon>
        <taxon>Porcellanidae</taxon>
        <taxon>Petrolisthes</taxon>
    </lineage>
</organism>
<gene>
    <name evidence="2" type="ORF">Pcinc_035436</name>
</gene>
<reference evidence="2" key="1">
    <citation type="submission" date="2023-10" db="EMBL/GenBank/DDBJ databases">
        <title>Genome assemblies of two species of porcelain crab, Petrolisthes cinctipes and Petrolisthes manimaculis (Anomura: Porcellanidae).</title>
        <authorList>
            <person name="Angst P."/>
        </authorList>
    </citation>
    <scope>NUCLEOTIDE SEQUENCE</scope>
    <source>
        <strain evidence="2">PB745_01</strain>
        <tissue evidence="2">Gill</tissue>
    </source>
</reference>
<feature type="region of interest" description="Disordered" evidence="1">
    <location>
        <begin position="56"/>
        <end position="90"/>
    </location>
</feature>
<evidence type="ECO:0000313" key="3">
    <source>
        <dbReference type="Proteomes" id="UP001286313"/>
    </source>
</evidence>
<accession>A0AAE1BYC1</accession>
<proteinExistence type="predicted"/>
<sequence>MTADISILRGGGGIINNNIMGRKGDKGEVIHSGHFMVSDFEAEAQDDEENVLLEIPGDTYDGGQEDEAPLLPLGGLGGHNYPQQQQHHHGGGVIIYGKKSKIETLSIDSSLTKLFNAMSICYR</sequence>
<evidence type="ECO:0000313" key="2">
    <source>
        <dbReference type="EMBL" id="KAK3858377.1"/>
    </source>
</evidence>
<dbReference type="Proteomes" id="UP001286313">
    <property type="component" value="Unassembled WGS sequence"/>
</dbReference>
<comment type="caution">
    <text evidence="2">The sequence shown here is derived from an EMBL/GenBank/DDBJ whole genome shotgun (WGS) entry which is preliminary data.</text>
</comment>
<name>A0AAE1BYC1_PETCI</name>